<name>A0A822Y7I8_NELNU</name>
<gene>
    <name evidence="1" type="ORF">HUJ06_028634</name>
</gene>
<dbReference type="AlphaFoldDB" id="A0A822Y7I8"/>
<evidence type="ECO:0000313" key="2">
    <source>
        <dbReference type="Proteomes" id="UP000607653"/>
    </source>
</evidence>
<protein>
    <submittedName>
        <fullName evidence="1">Uncharacterized protein</fullName>
    </submittedName>
</protein>
<proteinExistence type="predicted"/>
<dbReference type="EMBL" id="DUZY01000002">
    <property type="protein sequence ID" value="DAD27166.1"/>
    <property type="molecule type" value="Genomic_DNA"/>
</dbReference>
<organism evidence="1 2">
    <name type="scientific">Nelumbo nucifera</name>
    <name type="common">Sacred lotus</name>
    <dbReference type="NCBI Taxonomy" id="4432"/>
    <lineage>
        <taxon>Eukaryota</taxon>
        <taxon>Viridiplantae</taxon>
        <taxon>Streptophyta</taxon>
        <taxon>Embryophyta</taxon>
        <taxon>Tracheophyta</taxon>
        <taxon>Spermatophyta</taxon>
        <taxon>Magnoliopsida</taxon>
        <taxon>Proteales</taxon>
        <taxon>Nelumbonaceae</taxon>
        <taxon>Nelumbo</taxon>
    </lineage>
</organism>
<keyword evidence="2" id="KW-1185">Reference proteome</keyword>
<comment type="caution">
    <text evidence="1">The sequence shown here is derived from an EMBL/GenBank/DDBJ whole genome shotgun (WGS) entry which is preliminary data.</text>
</comment>
<sequence length="63" mass="6891">MITWHPPEIGSFKFNFDECFMGNPGQLGDGDAVRDATGTIKISFCGAVDVSNSLRDELLEVIK</sequence>
<reference evidence="1 2" key="1">
    <citation type="journal article" date="2020" name="Mol. Biol. Evol.">
        <title>Distinct Expression and Methylation Patterns for Genes with Different Fates following a Single Whole-Genome Duplication in Flowering Plants.</title>
        <authorList>
            <person name="Shi T."/>
            <person name="Rahmani R.S."/>
            <person name="Gugger P.F."/>
            <person name="Wang M."/>
            <person name="Li H."/>
            <person name="Zhang Y."/>
            <person name="Li Z."/>
            <person name="Wang Q."/>
            <person name="Van de Peer Y."/>
            <person name="Marchal K."/>
            <person name="Chen J."/>
        </authorList>
    </citation>
    <scope>NUCLEOTIDE SEQUENCE [LARGE SCALE GENOMIC DNA]</scope>
    <source>
        <tissue evidence="1">Leaf</tissue>
    </source>
</reference>
<accession>A0A822Y7I8</accession>
<evidence type="ECO:0000313" key="1">
    <source>
        <dbReference type="EMBL" id="DAD27166.1"/>
    </source>
</evidence>
<dbReference type="Proteomes" id="UP000607653">
    <property type="component" value="Unassembled WGS sequence"/>
</dbReference>